<reference evidence="3" key="1">
    <citation type="submission" date="2023-03" db="EMBL/GenBank/DDBJ databases">
        <title>Massive genome expansion in bonnet fungi (Mycena s.s.) driven by repeated elements and novel gene families across ecological guilds.</title>
        <authorList>
            <consortium name="Lawrence Berkeley National Laboratory"/>
            <person name="Harder C.B."/>
            <person name="Miyauchi S."/>
            <person name="Viragh M."/>
            <person name="Kuo A."/>
            <person name="Thoen E."/>
            <person name="Andreopoulos B."/>
            <person name="Lu D."/>
            <person name="Skrede I."/>
            <person name="Drula E."/>
            <person name="Henrissat B."/>
            <person name="Morin E."/>
            <person name="Kohler A."/>
            <person name="Barry K."/>
            <person name="LaButti K."/>
            <person name="Morin E."/>
            <person name="Salamov A."/>
            <person name="Lipzen A."/>
            <person name="Mereny Z."/>
            <person name="Hegedus B."/>
            <person name="Baldrian P."/>
            <person name="Stursova M."/>
            <person name="Weitz H."/>
            <person name="Taylor A."/>
            <person name="Grigoriev I.V."/>
            <person name="Nagy L.G."/>
            <person name="Martin F."/>
            <person name="Kauserud H."/>
        </authorList>
    </citation>
    <scope>NUCLEOTIDE SEQUENCE</scope>
    <source>
        <strain evidence="3">9144</strain>
    </source>
</reference>
<feature type="compositionally biased region" description="Basic and acidic residues" evidence="1">
    <location>
        <begin position="468"/>
        <end position="481"/>
    </location>
</feature>
<protein>
    <submittedName>
        <fullName evidence="3">Uncharacterized protein</fullName>
    </submittedName>
</protein>
<proteinExistence type="predicted"/>
<accession>A0AAD6VGF3</accession>
<evidence type="ECO:0000313" key="3">
    <source>
        <dbReference type="EMBL" id="KAJ7206387.1"/>
    </source>
</evidence>
<feature type="region of interest" description="Disordered" evidence="1">
    <location>
        <begin position="445"/>
        <end position="481"/>
    </location>
</feature>
<name>A0AAD6VGF3_9AGAR</name>
<keyword evidence="2" id="KW-0472">Membrane</keyword>
<feature type="transmembrane region" description="Helical" evidence="2">
    <location>
        <begin position="63"/>
        <end position="87"/>
    </location>
</feature>
<dbReference type="Proteomes" id="UP001219525">
    <property type="component" value="Unassembled WGS sequence"/>
</dbReference>
<comment type="caution">
    <text evidence="3">The sequence shown here is derived from an EMBL/GenBank/DDBJ whole genome shotgun (WGS) entry which is preliminary data.</text>
</comment>
<evidence type="ECO:0000256" key="2">
    <source>
        <dbReference type="SAM" id="Phobius"/>
    </source>
</evidence>
<feature type="transmembrane region" description="Helical" evidence="2">
    <location>
        <begin position="30"/>
        <end position="51"/>
    </location>
</feature>
<evidence type="ECO:0000313" key="4">
    <source>
        <dbReference type="Proteomes" id="UP001219525"/>
    </source>
</evidence>
<keyword evidence="2" id="KW-0812">Transmembrane</keyword>
<evidence type="ECO:0000256" key="1">
    <source>
        <dbReference type="SAM" id="MobiDB-lite"/>
    </source>
</evidence>
<organism evidence="3 4">
    <name type="scientific">Mycena pura</name>
    <dbReference type="NCBI Taxonomy" id="153505"/>
    <lineage>
        <taxon>Eukaryota</taxon>
        <taxon>Fungi</taxon>
        <taxon>Dikarya</taxon>
        <taxon>Basidiomycota</taxon>
        <taxon>Agaricomycotina</taxon>
        <taxon>Agaricomycetes</taxon>
        <taxon>Agaricomycetidae</taxon>
        <taxon>Agaricales</taxon>
        <taxon>Marasmiineae</taxon>
        <taxon>Mycenaceae</taxon>
        <taxon>Mycena</taxon>
    </lineage>
</organism>
<gene>
    <name evidence="3" type="ORF">GGX14DRAFT_643536</name>
</gene>
<keyword evidence="2" id="KW-1133">Transmembrane helix</keyword>
<keyword evidence="4" id="KW-1185">Reference proteome</keyword>
<feature type="region of interest" description="Disordered" evidence="1">
    <location>
        <begin position="322"/>
        <end position="342"/>
    </location>
</feature>
<sequence>MNDDGQCKPYFVAESAGLDTSTDNDCMRPFFWQFHLVLLYVSFMTWVILHTESSIESQGRQDGIVHAVASGACAWISAFFSFALLFLRNVILVPDDVTVVRLNRSARRRTRKFEPSPFPPLSPVLETCCRDLDLGSIIFRYSRGLVRKIWCNCTKQTCTSVMLAADGRVCDNRPARRQMMLKHWRQAHRQDPTISWLLWKQVTAAFFPRELSASPPALNNRYTSIFQPAVPSAAPLFLYNQCILLIRHFLFSSSLTHVDPDAVGLHEFRQCEWQDNGVRCTQRTRDLNTVFCTVHGAGICVDYELALNGTVAHRPPEILMSVPKLPPRKRSKKGKERETEDSDVIIQAVSPSDSPQFRIIYATLDDAQKTQTFQHLLATTLEDKTKATASAVFTVAAEHQMKRCKRDLLIPLMRNHACQWNCLVRAADAAAAGVIMFSAQQPDQFGRAPLTPLPPRSRPLRPLTDGQKASDRARRRADSAALVAEKDSANIEWWRTNWPQEESSEALKEASPLPFFML</sequence>
<dbReference type="AlphaFoldDB" id="A0AAD6VGF3"/>
<dbReference type="EMBL" id="JARJCW010000040">
    <property type="protein sequence ID" value="KAJ7206387.1"/>
    <property type="molecule type" value="Genomic_DNA"/>
</dbReference>